<evidence type="ECO:0000256" key="3">
    <source>
        <dbReference type="ARBA" id="ARBA00022833"/>
    </source>
</evidence>
<feature type="zinc finger region" description="dksA C4-type" evidence="4">
    <location>
        <begin position="106"/>
        <end position="130"/>
    </location>
</feature>
<evidence type="ECO:0000256" key="4">
    <source>
        <dbReference type="PROSITE-ProRule" id="PRU00510"/>
    </source>
</evidence>
<organism evidence="7 8">
    <name type="scientific">Candidatus Woesebacteria bacterium RIFCSPLOWO2_01_FULL_39_21</name>
    <dbReference type="NCBI Taxonomy" id="1802519"/>
    <lineage>
        <taxon>Bacteria</taxon>
        <taxon>Candidatus Woeseibacteriota</taxon>
    </lineage>
</organism>
<gene>
    <name evidence="7" type="ORF">A2961_02860</name>
</gene>
<dbReference type="Gene3D" id="1.20.120.910">
    <property type="entry name" value="DksA, coiled-coil domain"/>
    <property type="match status" value="1"/>
</dbReference>
<dbReference type="SUPFAM" id="SSF57716">
    <property type="entry name" value="Glucocorticoid receptor-like (DNA-binding domain)"/>
    <property type="match status" value="1"/>
</dbReference>
<dbReference type="AlphaFoldDB" id="A0A1F8BKB0"/>
<dbReference type="Pfam" id="PF01258">
    <property type="entry name" value="zf-dskA_traR"/>
    <property type="match status" value="1"/>
</dbReference>
<comment type="caution">
    <text evidence="7">The sequence shown here is derived from an EMBL/GenBank/DDBJ whole genome shotgun (WGS) entry which is preliminary data.</text>
</comment>
<accession>A0A1F8BKB0</accession>
<evidence type="ECO:0000259" key="6">
    <source>
        <dbReference type="Pfam" id="PF01258"/>
    </source>
</evidence>
<evidence type="ECO:0000256" key="2">
    <source>
        <dbReference type="ARBA" id="ARBA00022771"/>
    </source>
</evidence>
<reference evidence="7 8" key="1">
    <citation type="journal article" date="2016" name="Nat. Commun.">
        <title>Thousands of microbial genomes shed light on interconnected biogeochemical processes in an aquifer system.</title>
        <authorList>
            <person name="Anantharaman K."/>
            <person name="Brown C.T."/>
            <person name="Hug L.A."/>
            <person name="Sharon I."/>
            <person name="Castelle C.J."/>
            <person name="Probst A.J."/>
            <person name="Thomas B.C."/>
            <person name="Singh A."/>
            <person name="Wilkins M.J."/>
            <person name="Karaoz U."/>
            <person name="Brodie E.L."/>
            <person name="Williams K.H."/>
            <person name="Hubbard S.S."/>
            <person name="Banfield J.F."/>
        </authorList>
    </citation>
    <scope>NUCLEOTIDE SEQUENCE [LARGE SCALE GENOMIC DNA]</scope>
</reference>
<dbReference type="Proteomes" id="UP000177082">
    <property type="component" value="Unassembled WGS sequence"/>
</dbReference>
<dbReference type="InterPro" id="IPR000962">
    <property type="entry name" value="Znf_DskA_TraR"/>
</dbReference>
<dbReference type="STRING" id="1802519.A2961_02860"/>
<feature type="region of interest" description="Disordered" evidence="5">
    <location>
        <begin position="47"/>
        <end position="75"/>
    </location>
</feature>
<feature type="domain" description="Zinc finger DksA/TraR C4-type" evidence="6">
    <location>
        <begin position="101"/>
        <end position="136"/>
    </location>
</feature>
<name>A0A1F8BKB0_9BACT</name>
<keyword evidence="1" id="KW-0479">Metal-binding</keyword>
<dbReference type="GO" id="GO:0008270">
    <property type="term" value="F:zinc ion binding"/>
    <property type="evidence" value="ECO:0007669"/>
    <property type="project" value="UniProtKB-KW"/>
</dbReference>
<keyword evidence="3" id="KW-0862">Zinc</keyword>
<keyword evidence="2" id="KW-0863">Zinc-finger</keyword>
<evidence type="ECO:0000256" key="1">
    <source>
        <dbReference type="ARBA" id="ARBA00022723"/>
    </source>
</evidence>
<protein>
    <recommendedName>
        <fullName evidence="6">Zinc finger DksA/TraR C4-type domain-containing protein</fullName>
    </recommendedName>
</protein>
<evidence type="ECO:0000313" key="8">
    <source>
        <dbReference type="Proteomes" id="UP000177082"/>
    </source>
</evidence>
<proteinExistence type="predicted"/>
<dbReference type="EMBL" id="MGHF01000005">
    <property type="protein sequence ID" value="OGM64496.1"/>
    <property type="molecule type" value="Genomic_DNA"/>
</dbReference>
<evidence type="ECO:0000313" key="7">
    <source>
        <dbReference type="EMBL" id="OGM64496.1"/>
    </source>
</evidence>
<dbReference type="PANTHER" id="PTHR33823">
    <property type="entry name" value="RNA POLYMERASE-BINDING TRANSCRIPTION FACTOR DKSA-RELATED"/>
    <property type="match status" value="1"/>
</dbReference>
<dbReference type="InterPro" id="IPR020458">
    <property type="entry name" value="Znf_DskA_TraR_CS"/>
</dbReference>
<evidence type="ECO:0000256" key="5">
    <source>
        <dbReference type="SAM" id="MobiDB-lite"/>
    </source>
</evidence>
<sequence length="136" mass="15649">MKRRILKKAKVVKAKEAVVFPKTLLIPVANFLNGQLKNLYKRKKDIEKEDPFSQDSRVTDNAAPDTEADEQFGHARTSAIKQQIIRNIIQTRKALSRVKIGKYGICENCGRMIDTDRLMIYPEATICVNCERKREK</sequence>
<dbReference type="PROSITE" id="PS51128">
    <property type="entry name" value="ZF_DKSA_2"/>
    <property type="match status" value="1"/>
</dbReference>
<dbReference type="PROSITE" id="PS01102">
    <property type="entry name" value="ZF_DKSA_1"/>
    <property type="match status" value="1"/>
</dbReference>